<name>A0ABW1UML8_9LACO</name>
<feature type="region of interest" description="Disordered" evidence="2">
    <location>
        <begin position="72"/>
        <end position="93"/>
    </location>
</feature>
<organism evidence="3 4">
    <name type="scientific">Lapidilactobacillus achengensis</name>
    <dbReference type="NCBI Taxonomy" id="2486000"/>
    <lineage>
        <taxon>Bacteria</taxon>
        <taxon>Bacillati</taxon>
        <taxon>Bacillota</taxon>
        <taxon>Bacilli</taxon>
        <taxon>Lactobacillales</taxon>
        <taxon>Lactobacillaceae</taxon>
        <taxon>Lapidilactobacillus</taxon>
    </lineage>
</organism>
<dbReference type="Gene3D" id="3.30.70.20">
    <property type="match status" value="1"/>
</dbReference>
<accession>A0ABW1UML8</accession>
<dbReference type="PANTHER" id="PTHR39163:SF1">
    <property type="entry name" value="FERREDOXIN"/>
    <property type="match status" value="1"/>
</dbReference>
<protein>
    <submittedName>
        <fullName evidence="3">Ferredoxin</fullName>
    </submittedName>
</protein>
<proteinExistence type="predicted"/>
<dbReference type="Proteomes" id="UP001596310">
    <property type="component" value="Unassembled WGS sequence"/>
</dbReference>
<reference evidence="4" key="1">
    <citation type="journal article" date="2019" name="Int. J. Syst. Evol. Microbiol.">
        <title>The Global Catalogue of Microorganisms (GCM) 10K type strain sequencing project: providing services to taxonomists for standard genome sequencing and annotation.</title>
        <authorList>
            <consortium name="The Broad Institute Genomics Platform"/>
            <consortium name="The Broad Institute Genome Sequencing Center for Infectious Disease"/>
            <person name="Wu L."/>
            <person name="Ma J."/>
        </authorList>
    </citation>
    <scope>NUCLEOTIDE SEQUENCE [LARGE SCALE GENOMIC DNA]</scope>
    <source>
        <strain evidence="4">CCM 8897</strain>
    </source>
</reference>
<dbReference type="InterPro" id="IPR052395">
    <property type="entry name" value="ET_Ferredoxin"/>
</dbReference>
<evidence type="ECO:0000256" key="2">
    <source>
        <dbReference type="SAM" id="MobiDB-lite"/>
    </source>
</evidence>
<gene>
    <name evidence="3" type="ORF">ACFQHW_04930</name>
</gene>
<dbReference type="Pfam" id="PF13370">
    <property type="entry name" value="Fer4_13"/>
    <property type="match status" value="1"/>
</dbReference>
<dbReference type="SUPFAM" id="SSF54862">
    <property type="entry name" value="4Fe-4S ferredoxins"/>
    <property type="match status" value="1"/>
</dbReference>
<evidence type="ECO:0000256" key="1">
    <source>
        <dbReference type="ARBA" id="ARBA00001966"/>
    </source>
</evidence>
<evidence type="ECO:0000313" key="4">
    <source>
        <dbReference type="Proteomes" id="UP001596310"/>
    </source>
</evidence>
<keyword evidence="4" id="KW-1185">Reference proteome</keyword>
<sequence length="93" mass="10305">MIYTRVVPAQCIACGLCQLKAPELFAYDEEGIAYVKIDNNQGTTPLPLPLQAQFKAAYTNCPTGAIIRQNQPYTEAQRQQLDADPDLTDPSHH</sequence>
<dbReference type="RefSeq" id="WP_164511029.1">
    <property type="nucleotide sequence ID" value="NZ_JBHSSM010000015.1"/>
</dbReference>
<evidence type="ECO:0000313" key="3">
    <source>
        <dbReference type="EMBL" id="MFC6314913.1"/>
    </source>
</evidence>
<comment type="cofactor">
    <cofactor evidence="1">
        <name>[4Fe-4S] cluster</name>
        <dbReference type="ChEBI" id="CHEBI:49883"/>
    </cofactor>
</comment>
<dbReference type="EMBL" id="JBHSSM010000015">
    <property type="protein sequence ID" value="MFC6314913.1"/>
    <property type="molecule type" value="Genomic_DNA"/>
</dbReference>
<dbReference type="PANTHER" id="PTHR39163">
    <property type="entry name" value="FERREDOXIN"/>
    <property type="match status" value="1"/>
</dbReference>
<comment type="caution">
    <text evidence="3">The sequence shown here is derived from an EMBL/GenBank/DDBJ whole genome shotgun (WGS) entry which is preliminary data.</text>
</comment>